<feature type="signal peptide" evidence="1">
    <location>
        <begin position="1"/>
        <end position="20"/>
    </location>
</feature>
<dbReference type="OrthoDB" id="10402314at2759"/>
<protein>
    <submittedName>
        <fullName evidence="2">Uncharacterized protein</fullName>
    </submittedName>
</protein>
<evidence type="ECO:0000313" key="3">
    <source>
        <dbReference type="EMBL" id="WWC59994.1"/>
    </source>
</evidence>
<dbReference type="GeneID" id="28966270"/>
<dbReference type="Proteomes" id="UP000078595">
    <property type="component" value="Chromosome 3"/>
</dbReference>
<name>A0A1A6A930_9TREE</name>
<reference evidence="2" key="1">
    <citation type="submission" date="2013-07" db="EMBL/GenBank/DDBJ databases">
        <title>The Genome Sequence of Cryptococcus dejecticola CBS10117.</title>
        <authorList>
            <consortium name="The Broad Institute Genome Sequencing Platform"/>
            <person name="Cuomo C."/>
            <person name="Litvintseva A."/>
            <person name="Chen Y."/>
            <person name="Heitman J."/>
            <person name="Sun S."/>
            <person name="Springer D."/>
            <person name="Dromer F."/>
            <person name="Young S.K."/>
            <person name="Zeng Q."/>
            <person name="Gargeya S."/>
            <person name="Fitzgerald M."/>
            <person name="Abouelleil A."/>
            <person name="Alvarado L."/>
            <person name="Berlin A.M."/>
            <person name="Chapman S.B."/>
            <person name="Dewar J."/>
            <person name="Goldberg J."/>
            <person name="Griggs A."/>
            <person name="Gujja S."/>
            <person name="Hansen M."/>
            <person name="Howarth C."/>
            <person name="Imamovic A."/>
            <person name="Larimer J."/>
            <person name="McCowan C."/>
            <person name="Murphy C."/>
            <person name="Pearson M."/>
            <person name="Priest M."/>
            <person name="Roberts A."/>
            <person name="Saif S."/>
            <person name="Shea T."/>
            <person name="Sykes S."/>
            <person name="Wortman J."/>
            <person name="Nusbaum C."/>
            <person name="Birren B."/>
        </authorList>
    </citation>
    <scope>NUCLEOTIDE SEQUENCE [LARGE SCALE GENOMIC DNA]</scope>
    <source>
        <strain evidence="2">CBS 10117</strain>
    </source>
</reference>
<dbReference type="RefSeq" id="XP_018264405.1">
    <property type="nucleotide sequence ID" value="XM_018405911.1"/>
</dbReference>
<dbReference type="EMBL" id="KI894029">
    <property type="protein sequence ID" value="OBR86563.1"/>
    <property type="molecule type" value="Genomic_DNA"/>
</dbReference>
<evidence type="ECO:0000313" key="4">
    <source>
        <dbReference type="Proteomes" id="UP000078595"/>
    </source>
</evidence>
<accession>A0A1A6A930</accession>
<keyword evidence="1" id="KW-0732">Signal</keyword>
<evidence type="ECO:0000256" key="1">
    <source>
        <dbReference type="SAM" id="SignalP"/>
    </source>
</evidence>
<proteinExistence type="predicted"/>
<reference evidence="3" key="2">
    <citation type="submission" date="2013-07" db="EMBL/GenBank/DDBJ databases">
        <authorList>
            <consortium name="The Broad Institute Genome Sequencing Platform"/>
            <person name="Cuomo C."/>
            <person name="Litvintseva A."/>
            <person name="Chen Y."/>
            <person name="Heitman J."/>
            <person name="Sun S."/>
            <person name="Springer D."/>
            <person name="Dromer F."/>
            <person name="Young S.K."/>
            <person name="Zeng Q."/>
            <person name="Gargeya S."/>
            <person name="Fitzgerald M."/>
            <person name="Abouelleil A."/>
            <person name="Alvarado L."/>
            <person name="Berlin A.M."/>
            <person name="Chapman S.B."/>
            <person name="Dewar J."/>
            <person name="Goldberg J."/>
            <person name="Griggs A."/>
            <person name="Gujja S."/>
            <person name="Hansen M."/>
            <person name="Howarth C."/>
            <person name="Imamovic A."/>
            <person name="Larimer J."/>
            <person name="McCowan C."/>
            <person name="Murphy C."/>
            <person name="Pearson M."/>
            <person name="Priest M."/>
            <person name="Roberts A."/>
            <person name="Saif S."/>
            <person name="Shea T."/>
            <person name="Sykes S."/>
            <person name="Wortman J."/>
            <person name="Nusbaum C."/>
            <person name="Birren B."/>
        </authorList>
    </citation>
    <scope>NUCLEOTIDE SEQUENCE</scope>
    <source>
        <strain evidence="3">CBS 10117</strain>
    </source>
</reference>
<dbReference type="AlphaFoldDB" id="A0A1A6A930"/>
<dbReference type="VEuPathDB" id="FungiDB:I303_02571"/>
<dbReference type="KEGG" id="kdj:28966270"/>
<gene>
    <name evidence="2" type="ORF">I303_02571</name>
    <name evidence="3" type="ORF">I303_102557</name>
</gene>
<feature type="chain" id="PRO_5008342216" evidence="1">
    <location>
        <begin position="21"/>
        <end position="165"/>
    </location>
</feature>
<dbReference type="EMBL" id="CP144532">
    <property type="protein sequence ID" value="WWC59994.1"/>
    <property type="molecule type" value="Genomic_DNA"/>
</dbReference>
<sequence>MLISSSALLTFAFTLLTVRAGVIQRDDEGKAVVGIIPPDLTRLVPDEDTSKNAGANQPLALYWSEQMLKDLGKDKLSEKVVWWDWFEDNGSTVNWHIKCKARINTSKFKGQQTFQLNKKAPWTNVQTTLAPDVVAFGCFEKDSNCIGGDCDKMPFFDYDHKSGII</sequence>
<evidence type="ECO:0000313" key="2">
    <source>
        <dbReference type="EMBL" id="OBR86563.1"/>
    </source>
</evidence>
<organism evidence="2">
    <name type="scientific">Kwoniella dejecticola CBS 10117</name>
    <dbReference type="NCBI Taxonomy" id="1296121"/>
    <lineage>
        <taxon>Eukaryota</taxon>
        <taxon>Fungi</taxon>
        <taxon>Dikarya</taxon>
        <taxon>Basidiomycota</taxon>
        <taxon>Agaricomycotina</taxon>
        <taxon>Tremellomycetes</taxon>
        <taxon>Tremellales</taxon>
        <taxon>Cryptococcaceae</taxon>
        <taxon>Kwoniella</taxon>
    </lineage>
</organism>
<keyword evidence="4" id="KW-1185">Reference proteome</keyword>
<reference evidence="3" key="3">
    <citation type="submission" date="2024-02" db="EMBL/GenBank/DDBJ databases">
        <title>Comparative genomics of Cryptococcus and Kwoniella reveals pathogenesis evolution and contrasting modes of karyotype evolution via chromosome fusion or intercentromeric recombination.</title>
        <authorList>
            <person name="Coelho M.A."/>
            <person name="David-Palma M."/>
            <person name="Shea T."/>
            <person name="Bowers K."/>
            <person name="McGinley-Smith S."/>
            <person name="Mohammad A.W."/>
            <person name="Gnirke A."/>
            <person name="Yurkov A.M."/>
            <person name="Nowrousian M."/>
            <person name="Sun S."/>
            <person name="Cuomo C.A."/>
            <person name="Heitman J."/>
        </authorList>
    </citation>
    <scope>NUCLEOTIDE SEQUENCE</scope>
    <source>
        <strain evidence="3">CBS 10117</strain>
    </source>
</reference>